<dbReference type="AlphaFoldDB" id="A0AA96G799"/>
<dbReference type="InterPro" id="IPR014016">
    <property type="entry name" value="UvrD-like_ATP-bd"/>
</dbReference>
<evidence type="ECO:0000256" key="7">
    <source>
        <dbReference type="ARBA" id="ARBA00022840"/>
    </source>
</evidence>
<dbReference type="Pfam" id="PF00580">
    <property type="entry name" value="UvrD-helicase"/>
    <property type="match status" value="1"/>
</dbReference>
<dbReference type="InterPro" id="IPR014017">
    <property type="entry name" value="DNA_helicase_UvrD-like_C"/>
</dbReference>
<dbReference type="EC" id="5.6.2.4" evidence="12"/>
<organism evidence="18 19">
    <name type="scientific">Candidatus Nitrospira allomarina</name>
    <dbReference type="NCBI Taxonomy" id="3020900"/>
    <lineage>
        <taxon>Bacteria</taxon>
        <taxon>Pseudomonadati</taxon>
        <taxon>Nitrospirota</taxon>
        <taxon>Nitrospiria</taxon>
        <taxon>Nitrospirales</taxon>
        <taxon>Nitrospiraceae</taxon>
        <taxon>Nitrospira</taxon>
    </lineage>
</organism>
<evidence type="ECO:0000256" key="9">
    <source>
        <dbReference type="ARBA" id="ARBA00023204"/>
    </source>
</evidence>
<keyword evidence="19" id="KW-1185">Reference proteome</keyword>
<dbReference type="SUPFAM" id="SSF52540">
    <property type="entry name" value="P-loop containing nucleoside triphosphate hydrolases"/>
    <property type="match status" value="1"/>
</dbReference>
<reference evidence="18 19" key="1">
    <citation type="submission" date="2023-01" db="EMBL/GenBank/DDBJ databases">
        <title>Cultivation and genomic characterization of new, ubiquitous marine nitrite-oxidizing bacteria from the Nitrospirales.</title>
        <authorList>
            <person name="Mueller A.J."/>
            <person name="Daebeler A."/>
            <person name="Herbold C.W."/>
            <person name="Kirkegaard R.H."/>
            <person name="Daims H."/>
        </authorList>
    </citation>
    <scope>NUCLEOTIDE SEQUENCE [LARGE SCALE GENOMIC DNA]</scope>
    <source>
        <strain evidence="18 19">VA</strain>
    </source>
</reference>
<evidence type="ECO:0000256" key="1">
    <source>
        <dbReference type="ARBA" id="ARBA00022722"/>
    </source>
</evidence>
<dbReference type="InterPro" id="IPR027417">
    <property type="entry name" value="P-loop_NTPase"/>
</dbReference>
<evidence type="ECO:0000256" key="10">
    <source>
        <dbReference type="ARBA" id="ARBA00023235"/>
    </source>
</evidence>
<evidence type="ECO:0000256" key="5">
    <source>
        <dbReference type="ARBA" id="ARBA00022806"/>
    </source>
</evidence>
<keyword evidence="5 15" id="KW-0347">Helicase</keyword>
<comment type="catalytic activity">
    <reaction evidence="11">
        <text>Couples ATP hydrolysis with the unwinding of duplex DNA by translocating in the 3'-5' direction.</text>
        <dbReference type="EC" id="5.6.2.4"/>
    </reaction>
</comment>
<keyword evidence="7 15" id="KW-0067">ATP-binding</keyword>
<dbReference type="Gene3D" id="3.40.50.300">
    <property type="entry name" value="P-loop containing nucleotide triphosphate hydrolases"/>
    <property type="match status" value="4"/>
</dbReference>
<dbReference type="Pfam" id="PF13361">
    <property type="entry name" value="UvrD_C"/>
    <property type="match status" value="2"/>
</dbReference>
<dbReference type="PANTHER" id="PTHR11070">
    <property type="entry name" value="UVRD / RECB / PCRA DNA HELICASE FAMILY MEMBER"/>
    <property type="match status" value="1"/>
</dbReference>
<evidence type="ECO:0000259" key="17">
    <source>
        <dbReference type="PROSITE" id="PS51217"/>
    </source>
</evidence>
<dbReference type="Proteomes" id="UP001302719">
    <property type="component" value="Chromosome"/>
</dbReference>
<dbReference type="Gene3D" id="3.90.320.10">
    <property type="match status" value="1"/>
</dbReference>
<keyword evidence="9" id="KW-0234">DNA repair</keyword>
<dbReference type="InterPro" id="IPR000212">
    <property type="entry name" value="DNA_helicase_UvrD/REP"/>
</dbReference>
<dbReference type="Gene3D" id="1.10.486.10">
    <property type="entry name" value="PCRA, domain 4"/>
    <property type="match status" value="1"/>
</dbReference>
<evidence type="ECO:0000256" key="6">
    <source>
        <dbReference type="ARBA" id="ARBA00022839"/>
    </source>
</evidence>
<dbReference type="PROSITE" id="PS51217">
    <property type="entry name" value="UVRD_HELICASE_CTER"/>
    <property type="match status" value="1"/>
</dbReference>
<keyword evidence="6" id="KW-0269">Exonuclease</keyword>
<feature type="domain" description="UvrD-like helicase ATP-binding" evidence="16">
    <location>
        <begin position="7"/>
        <end position="465"/>
    </location>
</feature>
<dbReference type="EMBL" id="CP116967">
    <property type="protein sequence ID" value="WNM56438.1"/>
    <property type="molecule type" value="Genomic_DNA"/>
</dbReference>
<proteinExistence type="predicted"/>
<evidence type="ECO:0000313" key="18">
    <source>
        <dbReference type="EMBL" id="WNM56438.1"/>
    </source>
</evidence>
<evidence type="ECO:0000256" key="8">
    <source>
        <dbReference type="ARBA" id="ARBA00023125"/>
    </source>
</evidence>
<dbReference type="PANTHER" id="PTHR11070:SF2">
    <property type="entry name" value="ATP-DEPENDENT DNA HELICASE SRS2"/>
    <property type="match status" value="1"/>
</dbReference>
<evidence type="ECO:0000256" key="3">
    <source>
        <dbReference type="ARBA" id="ARBA00022763"/>
    </source>
</evidence>
<dbReference type="Pfam" id="PF12705">
    <property type="entry name" value="PDDEXK_1"/>
    <property type="match status" value="1"/>
</dbReference>
<feature type="binding site" evidence="15">
    <location>
        <begin position="28"/>
        <end position="35"/>
    </location>
    <ligand>
        <name>ATP</name>
        <dbReference type="ChEBI" id="CHEBI:30616"/>
    </ligand>
</feature>
<keyword evidence="10" id="KW-0413">Isomerase</keyword>
<keyword evidence="8" id="KW-0238">DNA-binding</keyword>
<dbReference type="InterPro" id="IPR011335">
    <property type="entry name" value="Restrct_endonuc-II-like"/>
</dbReference>
<dbReference type="GO" id="GO:0005524">
    <property type="term" value="F:ATP binding"/>
    <property type="evidence" value="ECO:0007669"/>
    <property type="project" value="UniProtKB-UniRule"/>
</dbReference>
<keyword evidence="2 15" id="KW-0547">Nucleotide-binding</keyword>
<protein>
    <recommendedName>
        <fullName evidence="12">DNA 3'-5' helicase</fullName>
        <ecNumber evidence="12">5.6.2.4</ecNumber>
    </recommendedName>
    <alternativeName>
        <fullName evidence="13">DNA 3'-5' helicase II</fullName>
    </alternativeName>
</protein>
<comment type="catalytic activity">
    <reaction evidence="14">
        <text>ATP + H2O = ADP + phosphate + H(+)</text>
        <dbReference type="Rhea" id="RHEA:13065"/>
        <dbReference type="ChEBI" id="CHEBI:15377"/>
        <dbReference type="ChEBI" id="CHEBI:15378"/>
        <dbReference type="ChEBI" id="CHEBI:30616"/>
        <dbReference type="ChEBI" id="CHEBI:43474"/>
        <dbReference type="ChEBI" id="CHEBI:456216"/>
        <dbReference type="EC" id="5.6.2.4"/>
    </reaction>
</comment>
<keyword evidence="1" id="KW-0540">Nuclease</keyword>
<dbReference type="InterPro" id="IPR011604">
    <property type="entry name" value="PDDEXK-like_dom_sf"/>
</dbReference>
<dbReference type="KEGG" id="nall:PP769_10630"/>
<dbReference type="PROSITE" id="PS51198">
    <property type="entry name" value="UVRD_HELICASE_ATP_BIND"/>
    <property type="match status" value="1"/>
</dbReference>
<evidence type="ECO:0000259" key="16">
    <source>
        <dbReference type="PROSITE" id="PS51198"/>
    </source>
</evidence>
<evidence type="ECO:0000256" key="14">
    <source>
        <dbReference type="ARBA" id="ARBA00048988"/>
    </source>
</evidence>
<name>A0AA96G799_9BACT</name>
<evidence type="ECO:0000256" key="2">
    <source>
        <dbReference type="ARBA" id="ARBA00022741"/>
    </source>
</evidence>
<keyword evidence="4 15" id="KW-0378">Hydrolase</keyword>
<sequence>MSNLERLPDADARLMAETTFDRNVVVLAGAGTGKTTLLVNRLIHALLREPHPLRLTDMLALTFTNKAANEMKARLRDRLHALLADCEAEAGSVGSESTDLEEFKQRYHVSTAHVKGRLQVALRDLEKSQIATLHSFAAHVLRLYPLEARVDPHFHEDEGIQFLETFQNAWDAWLEQELGGQGSAHAQWQDLLNHMGLHEIRSFAFSLCQDQISIPELDQQVCAEGFSPAFRKWLQSKQHQVRLLLTKYDRAKPRKIEKLLSLAERVFDRVGYGESPMNFNLSGEEKALVDSTIGKAPGEWDASDFQNARLAIQAAQQLLQVNEALLGKVLDVLGPFAERVRQSFSAKGWIRFDGLLIRVRDLLRDHPMVREQLKKTYAAIMVDEFQDTDPVQYEILLYLGEGPNECGRIWRDIRLMPGKLFIVGDPKQSIYAFRRADIEAFDQVVNKVTHDGGIVCTLLTNFRSDGAILEAVNAVFDRLFIPQANVQPPNVPLAVGRMREPGSGSTGMEVCVMANPQGEDEWDAERATRVEAEWLAGWIEEQLLPGSQWVMEKGVRTSLRPGHVAVLLRKFTNAQVYLEALQRHNIPCMADGERHFYRRQEVIDVVNVLRVLDDPTDALALVGILRSSLGGLTDREIMDVMKLGPLDIRQAQRLDAWANSQQAVIQGLFQRLAWLHAQANRLPLPELLDHLFQQLPLVELAAASSHGEQAVVNVWKLRDLMSEQAAIPSLSFSAWVERLVHSLMTHPAEPEAPLAEETLDAVRVLTIHKAKGLEFPVVMLPGLHQKVTGLDRGAQITFDWISGLYGCTLPPIWNTGQVPLWEKQRIREAAEQRRLLYVGMTRARERLILSGGILPKVGGESLLSLIQGIVEGELGNPDLDIVRVGGFSISHTVVTPAVLKSWKPAQHHSDPEGSGEVVISMPQWDTREMRWQKTNQAEAYVNPSMLHQAKSAQERGKRGQSSRGTGQRLGILMHRVLQRWNFQREHEMVQSALVDFCERQLPDQSGLDKSEVVRELEMLFDHFLGSPGYRELQRATILGREVPFAVPWPVGQHESSLPRTCVMEGVMDVVYEIDGDVWVGDYKTDHVSSRTVAERVETYREQAQAYARAARQCLGPAVKGCKLFFIRLGEVVTVNVGTEGNMFQHEQ</sequence>
<evidence type="ECO:0000256" key="12">
    <source>
        <dbReference type="ARBA" id="ARBA00034808"/>
    </source>
</evidence>
<dbReference type="InterPro" id="IPR038726">
    <property type="entry name" value="PDDEXK_AddAB-type"/>
</dbReference>
<evidence type="ECO:0000256" key="15">
    <source>
        <dbReference type="PROSITE-ProRule" id="PRU00560"/>
    </source>
</evidence>
<dbReference type="RefSeq" id="WP_312640028.1">
    <property type="nucleotide sequence ID" value="NZ_CP116967.1"/>
</dbReference>
<gene>
    <name evidence="18" type="ORF">PP769_10630</name>
</gene>
<accession>A0AA96G799</accession>
<dbReference type="GO" id="GO:0003677">
    <property type="term" value="F:DNA binding"/>
    <property type="evidence" value="ECO:0007669"/>
    <property type="project" value="UniProtKB-KW"/>
</dbReference>
<feature type="domain" description="UvrD-like helicase C-terminal" evidence="17">
    <location>
        <begin position="488"/>
        <end position="772"/>
    </location>
</feature>
<evidence type="ECO:0000256" key="13">
    <source>
        <dbReference type="ARBA" id="ARBA00034923"/>
    </source>
</evidence>
<evidence type="ECO:0000256" key="11">
    <source>
        <dbReference type="ARBA" id="ARBA00034617"/>
    </source>
</evidence>
<keyword evidence="3" id="KW-0227">DNA damage</keyword>
<dbReference type="GO" id="GO:0000725">
    <property type="term" value="P:recombinational repair"/>
    <property type="evidence" value="ECO:0007669"/>
    <property type="project" value="TreeGrafter"/>
</dbReference>
<evidence type="ECO:0000313" key="19">
    <source>
        <dbReference type="Proteomes" id="UP001302719"/>
    </source>
</evidence>
<dbReference type="GO" id="GO:0004527">
    <property type="term" value="F:exonuclease activity"/>
    <property type="evidence" value="ECO:0007669"/>
    <property type="project" value="UniProtKB-KW"/>
</dbReference>
<dbReference type="GO" id="GO:0043138">
    <property type="term" value="F:3'-5' DNA helicase activity"/>
    <property type="evidence" value="ECO:0007669"/>
    <property type="project" value="UniProtKB-EC"/>
</dbReference>
<dbReference type="SUPFAM" id="SSF52980">
    <property type="entry name" value="Restriction endonuclease-like"/>
    <property type="match status" value="1"/>
</dbReference>
<evidence type="ECO:0000256" key="4">
    <source>
        <dbReference type="ARBA" id="ARBA00022801"/>
    </source>
</evidence>